<evidence type="ECO:0000313" key="2">
    <source>
        <dbReference type="EMBL" id="CAE4662934.1"/>
    </source>
</evidence>
<dbReference type="PANTHER" id="PTHR14255:SF3">
    <property type="entry name" value="SULFITE EXPORTER TAUE_SAFE FAMILY PROTEIN 5-RELATED"/>
    <property type="match status" value="1"/>
</dbReference>
<dbReference type="AlphaFoldDB" id="A0A7S4T2R6"/>
<dbReference type="PANTHER" id="PTHR14255">
    <property type="entry name" value="CEREBLON"/>
    <property type="match status" value="1"/>
</dbReference>
<proteinExistence type="predicted"/>
<dbReference type="GO" id="GO:0031464">
    <property type="term" value="C:Cul4A-RING E3 ubiquitin ligase complex"/>
    <property type="evidence" value="ECO:0007669"/>
    <property type="project" value="TreeGrafter"/>
</dbReference>
<reference evidence="2" key="1">
    <citation type="submission" date="2021-01" db="EMBL/GenBank/DDBJ databases">
        <authorList>
            <person name="Corre E."/>
            <person name="Pelletier E."/>
            <person name="Niang G."/>
            <person name="Scheremetjew M."/>
            <person name="Finn R."/>
            <person name="Kale V."/>
            <person name="Holt S."/>
            <person name="Cochrane G."/>
            <person name="Meng A."/>
            <person name="Brown T."/>
            <person name="Cohen L."/>
        </authorList>
    </citation>
    <scope>NUCLEOTIDE SEQUENCE</scope>
    <source>
        <strain evidence="2">GSO104</strain>
    </source>
</reference>
<organism evidence="2">
    <name type="scientific">Ditylum brightwellii</name>
    <dbReference type="NCBI Taxonomy" id="49249"/>
    <lineage>
        <taxon>Eukaryota</taxon>
        <taxon>Sar</taxon>
        <taxon>Stramenopiles</taxon>
        <taxon>Ochrophyta</taxon>
        <taxon>Bacillariophyta</taxon>
        <taxon>Mediophyceae</taxon>
        <taxon>Lithodesmiophycidae</taxon>
        <taxon>Lithodesmiales</taxon>
        <taxon>Lithodesmiaceae</taxon>
        <taxon>Ditylum</taxon>
    </lineage>
</organism>
<accession>A0A7S4T2R6</accession>
<gene>
    <name evidence="2" type="ORF">DBRI00130_LOCUS41779</name>
</gene>
<keyword evidence="1" id="KW-0812">Transmembrane</keyword>
<name>A0A7S4T2R6_9STRA</name>
<dbReference type="EMBL" id="HBNS01058084">
    <property type="protein sequence ID" value="CAE4662934.1"/>
    <property type="molecule type" value="Transcribed_RNA"/>
</dbReference>
<sequence length="139" mass="15050">MVLGPLMLIMDIHPRVSSATTATMIVLTSSSVAILFVTSGLVPVSYAIFFFFVCLTGAYIGKRYIDSYIKKTGRASILIAILATIIALATIGCFVIMLTRLAAKNWCLEGIKKFCNAKSDEKSCTPNRALEEFLSVVAS</sequence>
<dbReference type="GO" id="GO:0016567">
    <property type="term" value="P:protein ubiquitination"/>
    <property type="evidence" value="ECO:0007669"/>
    <property type="project" value="TreeGrafter"/>
</dbReference>
<protein>
    <submittedName>
        <fullName evidence="2">Uncharacterized protein</fullName>
    </submittedName>
</protein>
<evidence type="ECO:0000256" key="1">
    <source>
        <dbReference type="SAM" id="Phobius"/>
    </source>
</evidence>
<feature type="transmembrane region" description="Helical" evidence="1">
    <location>
        <begin position="77"/>
        <end position="98"/>
    </location>
</feature>
<feature type="transmembrane region" description="Helical" evidence="1">
    <location>
        <begin position="44"/>
        <end position="65"/>
    </location>
</feature>
<keyword evidence="1" id="KW-1133">Transmembrane helix</keyword>
<keyword evidence="1" id="KW-0472">Membrane</keyword>